<gene>
    <name evidence="2" type="ORF">H9889_06225</name>
</gene>
<dbReference type="InterPro" id="IPR018958">
    <property type="entry name" value="Knr4/Smi1-like_dom"/>
</dbReference>
<dbReference type="Gene3D" id="3.40.1580.10">
    <property type="entry name" value="SMI1/KNR4-like"/>
    <property type="match status" value="1"/>
</dbReference>
<sequence>MQYFTVNDLKDLWDDSSYSQENYEEPIPTGEVIAAVEAALGGYKLPASYIELMRLKNGFSLQRDFFKLANDDDFADACIWVSDIMGIGFEKRYALCGEIGSQFMIEEWGYPEIGICFASTPSAGHEMYMLDYRECGKAGIPKVVHVDQEGDYEITPIADTFEDFIKGLVTEEEAFEDSLDE</sequence>
<dbReference type="AlphaFoldDB" id="A0A9D1Q676"/>
<name>A0A9D1Q676_9GAMM</name>
<dbReference type="InterPro" id="IPR037883">
    <property type="entry name" value="Knr4/Smi1-like_sf"/>
</dbReference>
<reference evidence="2" key="1">
    <citation type="journal article" date="2021" name="PeerJ">
        <title>Extensive microbial diversity within the chicken gut microbiome revealed by metagenomics and culture.</title>
        <authorList>
            <person name="Gilroy R."/>
            <person name="Ravi A."/>
            <person name="Getino M."/>
            <person name="Pursley I."/>
            <person name="Horton D.L."/>
            <person name="Alikhan N.F."/>
            <person name="Baker D."/>
            <person name="Gharbi K."/>
            <person name="Hall N."/>
            <person name="Watson M."/>
            <person name="Adriaenssens E.M."/>
            <person name="Foster-Nyarko E."/>
            <person name="Jarju S."/>
            <person name="Secka A."/>
            <person name="Antonio M."/>
            <person name="Oren A."/>
            <person name="Chaudhuri R.R."/>
            <person name="La Ragione R."/>
            <person name="Hildebrand F."/>
            <person name="Pallen M.J."/>
        </authorList>
    </citation>
    <scope>NUCLEOTIDE SEQUENCE</scope>
    <source>
        <strain evidence="2">CHK160-9182</strain>
    </source>
</reference>
<reference evidence="2" key="2">
    <citation type="submission" date="2021-04" db="EMBL/GenBank/DDBJ databases">
        <authorList>
            <person name="Gilroy R."/>
        </authorList>
    </citation>
    <scope>NUCLEOTIDE SEQUENCE</scope>
    <source>
        <strain evidence="2">CHK160-9182</strain>
    </source>
</reference>
<evidence type="ECO:0000313" key="3">
    <source>
        <dbReference type="Proteomes" id="UP000823934"/>
    </source>
</evidence>
<evidence type="ECO:0000259" key="1">
    <source>
        <dbReference type="SMART" id="SM00860"/>
    </source>
</evidence>
<accession>A0A9D1Q676</accession>
<evidence type="ECO:0000313" key="2">
    <source>
        <dbReference type="EMBL" id="HIW06906.1"/>
    </source>
</evidence>
<protein>
    <submittedName>
        <fullName evidence="2">SMI1/KNR4 family protein</fullName>
    </submittedName>
</protein>
<comment type="caution">
    <text evidence="2">The sequence shown here is derived from an EMBL/GenBank/DDBJ whole genome shotgun (WGS) entry which is preliminary data.</text>
</comment>
<dbReference type="Pfam" id="PF09346">
    <property type="entry name" value="SMI1_KNR4"/>
    <property type="match status" value="1"/>
</dbReference>
<dbReference type="Proteomes" id="UP000823934">
    <property type="component" value="Unassembled WGS sequence"/>
</dbReference>
<organism evidence="2 3">
    <name type="scientific">Candidatus Ignatzschineria merdigallinarum</name>
    <dbReference type="NCBI Taxonomy" id="2838621"/>
    <lineage>
        <taxon>Bacteria</taxon>
        <taxon>Pseudomonadati</taxon>
        <taxon>Pseudomonadota</taxon>
        <taxon>Gammaproteobacteria</taxon>
        <taxon>Cardiobacteriales</taxon>
        <taxon>Ignatzschineriaceae</taxon>
        <taxon>Ignatzschineria</taxon>
    </lineage>
</organism>
<dbReference type="EMBL" id="DXHP01000136">
    <property type="protein sequence ID" value="HIW06906.1"/>
    <property type="molecule type" value="Genomic_DNA"/>
</dbReference>
<dbReference type="SMART" id="SM00860">
    <property type="entry name" value="SMI1_KNR4"/>
    <property type="match status" value="1"/>
</dbReference>
<feature type="domain" description="Knr4/Smi1-like" evidence="1">
    <location>
        <begin position="26"/>
        <end position="167"/>
    </location>
</feature>
<proteinExistence type="predicted"/>
<dbReference type="SUPFAM" id="SSF160631">
    <property type="entry name" value="SMI1/KNR4-like"/>
    <property type="match status" value="1"/>
</dbReference>